<evidence type="ECO:0000313" key="2">
    <source>
        <dbReference type="EMBL" id="KAK2100011.1"/>
    </source>
</evidence>
<evidence type="ECO:0000256" key="1">
    <source>
        <dbReference type="SAM" id="MobiDB-lite"/>
    </source>
</evidence>
<proteinExistence type="predicted"/>
<protein>
    <submittedName>
        <fullName evidence="2">Histone-lysine N-methyltransferase kmt5b</fullName>
    </submittedName>
</protein>
<reference evidence="2 3" key="1">
    <citation type="submission" date="2023-05" db="EMBL/GenBank/DDBJ databases">
        <title>B98-5 Cell Line De Novo Hybrid Assembly: An Optical Mapping Approach.</title>
        <authorList>
            <person name="Kananen K."/>
            <person name="Auerbach J.A."/>
            <person name="Kautto E."/>
            <person name="Blachly J.S."/>
        </authorList>
    </citation>
    <scope>NUCLEOTIDE SEQUENCE [LARGE SCALE GENOMIC DNA]</scope>
    <source>
        <strain evidence="2">B95-8</strain>
        <tissue evidence="2">Cell line</tissue>
    </source>
</reference>
<gene>
    <name evidence="2" type="primary">KMT5B_3</name>
    <name evidence="2" type="ORF">P7K49_021359</name>
</gene>
<dbReference type="PANTHER" id="PTHR12977">
    <property type="entry name" value="SUPPRESSOR OF VARIEGATION 4-20-RELATED"/>
    <property type="match status" value="1"/>
</dbReference>
<accession>A0ABQ9UT66</accession>
<feature type="compositionally biased region" description="Low complexity" evidence="1">
    <location>
        <begin position="31"/>
        <end position="42"/>
    </location>
</feature>
<dbReference type="InterPro" id="IPR039977">
    <property type="entry name" value="Suv4-20/Set9"/>
</dbReference>
<dbReference type="Proteomes" id="UP001266305">
    <property type="component" value="Unassembled WGS sequence"/>
</dbReference>
<name>A0ABQ9UT66_SAGOE</name>
<evidence type="ECO:0000313" key="3">
    <source>
        <dbReference type="Proteomes" id="UP001266305"/>
    </source>
</evidence>
<keyword evidence="3" id="KW-1185">Reference proteome</keyword>
<comment type="caution">
    <text evidence="2">The sequence shown here is derived from an EMBL/GenBank/DDBJ whole genome shotgun (WGS) entry which is preliminary data.</text>
</comment>
<sequence length="55" mass="5918">GLPAPAPVINSKYGLRETDKRLNRLKKLGDSSKNSDSQSVSSNTDADTTQEKNNA</sequence>
<feature type="non-terminal residue" evidence="2">
    <location>
        <position position="55"/>
    </location>
</feature>
<organism evidence="2 3">
    <name type="scientific">Saguinus oedipus</name>
    <name type="common">Cotton-top tamarin</name>
    <name type="synonym">Oedipomidas oedipus</name>
    <dbReference type="NCBI Taxonomy" id="9490"/>
    <lineage>
        <taxon>Eukaryota</taxon>
        <taxon>Metazoa</taxon>
        <taxon>Chordata</taxon>
        <taxon>Craniata</taxon>
        <taxon>Vertebrata</taxon>
        <taxon>Euteleostomi</taxon>
        <taxon>Mammalia</taxon>
        <taxon>Eutheria</taxon>
        <taxon>Euarchontoglires</taxon>
        <taxon>Primates</taxon>
        <taxon>Haplorrhini</taxon>
        <taxon>Platyrrhini</taxon>
        <taxon>Cebidae</taxon>
        <taxon>Callitrichinae</taxon>
        <taxon>Saguinus</taxon>
    </lineage>
</organism>
<dbReference type="EMBL" id="JASSZA010000010">
    <property type="protein sequence ID" value="KAK2100011.1"/>
    <property type="molecule type" value="Genomic_DNA"/>
</dbReference>
<feature type="non-terminal residue" evidence="2">
    <location>
        <position position="1"/>
    </location>
</feature>
<dbReference type="PANTHER" id="PTHR12977:SF12">
    <property type="entry name" value="HISTONE-LYSINE N-METHYLTRANSFERASE KMT5B"/>
    <property type="match status" value="1"/>
</dbReference>
<feature type="region of interest" description="Disordered" evidence="1">
    <location>
        <begin position="25"/>
        <end position="55"/>
    </location>
</feature>
<feature type="compositionally biased region" description="Polar residues" evidence="1">
    <location>
        <begin position="43"/>
        <end position="55"/>
    </location>
</feature>